<name>A0A9Q1C753_HOLLE</name>
<evidence type="ECO:0000256" key="1">
    <source>
        <dbReference type="SAM" id="SignalP"/>
    </source>
</evidence>
<evidence type="ECO:0000313" key="3">
    <source>
        <dbReference type="EMBL" id="KAJ8039354.1"/>
    </source>
</evidence>
<dbReference type="SUPFAM" id="SSF48726">
    <property type="entry name" value="Immunoglobulin"/>
    <property type="match status" value="1"/>
</dbReference>
<dbReference type="PROSITE" id="PS50835">
    <property type="entry name" value="IG_LIKE"/>
    <property type="match status" value="1"/>
</dbReference>
<comment type="caution">
    <text evidence="3">The sequence shown here is derived from an EMBL/GenBank/DDBJ whole genome shotgun (WGS) entry which is preliminary data.</text>
</comment>
<protein>
    <recommendedName>
        <fullName evidence="2">Ig-like domain-containing protein</fullName>
    </recommendedName>
</protein>
<keyword evidence="1" id="KW-0732">Signal</keyword>
<organism evidence="3 4">
    <name type="scientific">Holothuria leucospilota</name>
    <name type="common">Black long sea cucumber</name>
    <name type="synonym">Mertensiothuria leucospilota</name>
    <dbReference type="NCBI Taxonomy" id="206669"/>
    <lineage>
        <taxon>Eukaryota</taxon>
        <taxon>Metazoa</taxon>
        <taxon>Echinodermata</taxon>
        <taxon>Eleutherozoa</taxon>
        <taxon>Echinozoa</taxon>
        <taxon>Holothuroidea</taxon>
        <taxon>Aspidochirotacea</taxon>
        <taxon>Aspidochirotida</taxon>
        <taxon>Holothuriidae</taxon>
        <taxon>Holothuria</taxon>
    </lineage>
</organism>
<feature type="signal peptide" evidence="1">
    <location>
        <begin position="1"/>
        <end position="25"/>
    </location>
</feature>
<proteinExistence type="predicted"/>
<feature type="domain" description="Ig-like" evidence="2">
    <location>
        <begin position="29"/>
        <end position="129"/>
    </location>
</feature>
<keyword evidence="4" id="KW-1185">Reference proteome</keyword>
<evidence type="ECO:0000259" key="2">
    <source>
        <dbReference type="PROSITE" id="PS50835"/>
    </source>
</evidence>
<dbReference type="Proteomes" id="UP001152320">
    <property type="component" value="Chromosome 7"/>
</dbReference>
<reference evidence="3" key="1">
    <citation type="submission" date="2021-10" db="EMBL/GenBank/DDBJ databases">
        <title>Tropical sea cucumber genome reveals ecological adaptation and Cuvierian tubules defense mechanism.</title>
        <authorList>
            <person name="Chen T."/>
        </authorList>
    </citation>
    <scope>NUCLEOTIDE SEQUENCE</scope>
    <source>
        <strain evidence="3">Nanhai2018</strain>
        <tissue evidence="3">Muscle</tissue>
    </source>
</reference>
<dbReference type="OrthoDB" id="10633421at2759"/>
<dbReference type="EMBL" id="JAIZAY010000007">
    <property type="protein sequence ID" value="KAJ8039354.1"/>
    <property type="molecule type" value="Genomic_DNA"/>
</dbReference>
<sequence>MAHTMWLILIKTGLLLIKMPFQCTSKLCPAQDFPIKPFDRSCRAEPGGTLCLVCPIKKSTSYVVWSRNGELLFRGGHQAGEGNYKLNDCHSIFKSLEFSNVGIYQHHEEFTCSSNQISNVTSKFIVEIEAQTALHIQEIKNGTVGNNKFIAKRSEIIFNCVLDKAFEDVTLTWAINCSGIEIPAQTYYYEDKLNRTYIQ</sequence>
<accession>A0A9Q1C753</accession>
<dbReference type="InterPro" id="IPR036179">
    <property type="entry name" value="Ig-like_dom_sf"/>
</dbReference>
<feature type="chain" id="PRO_5040398893" description="Ig-like domain-containing protein" evidence="1">
    <location>
        <begin position="26"/>
        <end position="199"/>
    </location>
</feature>
<evidence type="ECO:0000313" key="4">
    <source>
        <dbReference type="Proteomes" id="UP001152320"/>
    </source>
</evidence>
<dbReference type="InterPro" id="IPR007110">
    <property type="entry name" value="Ig-like_dom"/>
</dbReference>
<dbReference type="AlphaFoldDB" id="A0A9Q1C753"/>
<gene>
    <name evidence="3" type="ORF">HOLleu_17040</name>
</gene>